<dbReference type="InterPro" id="IPR019734">
    <property type="entry name" value="TPR_rpt"/>
</dbReference>
<dbReference type="SUPFAM" id="SSF48452">
    <property type="entry name" value="TPR-like"/>
    <property type="match status" value="1"/>
</dbReference>
<reference evidence="5 6" key="1">
    <citation type="submission" date="2019-07" db="EMBL/GenBank/DDBJ databases">
        <title>Whole genome shotgun sequence of Halomonas cupida NBRC 102219.</title>
        <authorList>
            <person name="Hosoyama A."/>
            <person name="Uohara A."/>
            <person name="Ohji S."/>
            <person name="Ichikawa N."/>
        </authorList>
    </citation>
    <scope>NUCLEOTIDE SEQUENCE [LARGE SCALE GENOMIC DNA]</scope>
    <source>
        <strain evidence="5 6">NBRC 102219</strain>
    </source>
</reference>
<dbReference type="PANTHER" id="PTHR44227:SF3">
    <property type="entry name" value="PROTEIN O-MANNOSYL-TRANSFERASE TMTC4"/>
    <property type="match status" value="1"/>
</dbReference>
<dbReference type="Pfam" id="PF14559">
    <property type="entry name" value="TPR_19"/>
    <property type="match status" value="1"/>
</dbReference>
<dbReference type="SMART" id="SM00028">
    <property type="entry name" value="TPR"/>
    <property type="match status" value="3"/>
</dbReference>
<sequence>MNHGREFLMSMQYVIRLPIIMSCMLLAACASSQRAEQSRLLALADDIAAHGDYATAASMYERAGEVPGSEGVDIQVRLADARLAAGDFEGALRSYRAALEADIDNEEALLGMGTAQLRLGQVERAERSLRQAAPEIDTVAAWSRLGAAQALMGKESEAVTAFSRAAELSPNDPDTRTNLAVVEALAGQGNKAVPLMRDVAASPLAEERHFRSLILVLVMSGQESLAETIEIPDMPADLRQSLIGHAQEIRDIGIPAQQARAIGLAMNK</sequence>
<keyword evidence="1" id="KW-0677">Repeat</keyword>
<evidence type="ECO:0000256" key="1">
    <source>
        <dbReference type="ARBA" id="ARBA00022737"/>
    </source>
</evidence>
<evidence type="ECO:0000256" key="3">
    <source>
        <dbReference type="PROSITE-ProRule" id="PRU00339"/>
    </source>
</evidence>
<name>A0ABQ0WB09_9GAMM</name>
<feature type="chain" id="PRO_5046028844" evidence="4">
    <location>
        <begin position="28"/>
        <end position="268"/>
    </location>
</feature>
<keyword evidence="4" id="KW-0732">Signal</keyword>
<dbReference type="Proteomes" id="UP000321726">
    <property type="component" value="Unassembled WGS sequence"/>
</dbReference>
<gene>
    <name evidence="5" type="ORF">HCU01_07200</name>
</gene>
<evidence type="ECO:0000256" key="4">
    <source>
        <dbReference type="SAM" id="SignalP"/>
    </source>
</evidence>
<dbReference type="EMBL" id="BJXU01000025">
    <property type="protein sequence ID" value="GEN22771.1"/>
    <property type="molecule type" value="Genomic_DNA"/>
</dbReference>
<keyword evidence="2 3" id="KW-0802">TPR repeat</keyword>
<protein>
    <submittedName>
        <fullName evidence="5">Pilus assembly protein TadD</fullName>
    </submittedName>
</protein>
<dbReference type="PROSITE" id="PS51257">
    <property type="entry name" value="PROKAR_LIPOPROTEIN"/>
    <property type="match status" value="1"/>
</dbReference>
<dbReference type="PANTHER" id="PTHR44227">
    <property type="match status" value="1"/>
</dbReference>
<dbReference type="PROSITE" id="PS50005">
    <property type="entry name" value="TPR"/>
    <property type="match status" value="2"/>
</dbReference>
<feature type="signal peptide" evidence="4">
    <location>
        <begin position="1"/>
        <end position="27"/>
    </location>
</feature>
<evidence type="ECO:0000313" key="6">
    <source>
        <dbReference type="Proteomes" id="UP000321726"/>
    </source>
</evidence>
<accession>A0ABQ0WB09</accession>
<keyword evidence="6" id="KW-1185">Reference proteome</keyword>
<dbReference type="Gene3D" id="1.25.40.10">
    <property type="entry name" value="Tetratricopeptide repeat domain"/>
    <property type="match status" value="2"/>
</dbReference>
<proteinExistence type="predicted"/>
<comment type="caution">
    <text evidence="5">The sequence shown here is derived from an EMBL/GenBank/DDBJ whole genome shotgun (WGS) entry which is preliminary data.</text>
</comment>
<organism evidence="5 6">
    <name type="scientific">Halomonas cupida</name>
    <dbReference type="NCBI Taxonomy" id="44933"/>
    <lineage>
        <taxon>Bacteria</taxon>
        <taxon>Pseudomonadati</taxon>
        <taxon>Pseudomonadota</taxon>
        <taxon>Gammaproteobacteria</taxon>
        <taxon>Oceanospirillales</taxon>
        <taxon>Halomonadaceae</taxon>
        <taxon>Halomonas</taxon>
    </lineage>
</organism>
<feature type="repeat" description="TPR" evidence="3">
    <location>
        <begin position="139"/>
        <end position="172"/>
    </location>
</feature>
<evidence type="ECO:0000256" key="2">
    <source>
        <dbReference type="ARBA" id="ARBA00022803"/>
    </source>
</evidence>
<feature type="repeat" description="TPR" evidence="3">
    <location>
        <begin position="72"/>
        <end position="105"/>
    </location>
</feature>
<dbReference type="InterPro" id="IPR052346">
    <property type="entry name" value="O-mannosyl-transferase_TMTC"/>
</dbReference>
<dbReference type="InterPro" id="IPR011990">
    <property type="entry name" value="TPR-like_helical_dom_sf"/>
</dbReference>
<evidence type="ECO:0000313" key="5">
    <source>
        <dbReference type="EMBL" id="GEN22771.1"/>
    </source>
</evidence>